<protein>
    <recommendedName>
        <fullName evidence="3">chitinase</fullName>
        <ecNumber evidence="3">3.2.1.14</ecNumber>
    </recommendedName>
</protein>
<dbReference type="Gene3D" id="3.30.60.10">
    <property type="entry name" value="Endochitinase-like"/>
    <property type="match status" value="1"/>
</dbReference>
<keyword evidence="11" id="KW-1015">Disulfide bond</keyword>
<dbReference type="InterPro" id="IPR001223">
    <property type="entry name" value="Glyco_hydro18_cat"/>
</dbReference>
<feature type="domain" description="GH18" evidence="15">
    <location>
        <begin position="87"/>
        <end position="450"/>
    </location>
</feature>
<dbReference type="InterPro" id="IPR001002">
    <property type="entry name" value="Chitin-bd_1"/>
</dbReference>
<dbReference type="Pfam" id="PF00187">
    <property type="entry name" value="Chitin_bind_1"/>
    <property type="match status" value="1"/>
</dbReference>
<evidence type="ECO:0000256" key="4">
    <source>
        <dbReference type="ARBA" id="ARBA00022669"/>
    </source>
</evidence>
<dbReference type="SMART" id="SM00636">
    <property type="entry name" value="Glyco_18"/>
    <property type="match status" value="1"/>
</dbReference>
<dbReference type="SUPFAM" id="SSF57016">
    <property type="entry name" value="Plant lectins/antimicrobial peptides"/>
    <property type="match status" value="1"/>
</dbReference>
<evidence type="ECO:0000256" key="1">
    <source>
        <dbReference type="ARBA" id="ARBA00000822"/>
    </source>
</evidence>
<evidence type="ECO:0000256" key="13">
    <source>
        <dbReference type="SAM" id="MobiDB-lite"/>
    </source>
</evidence>
<evidence type="ECO:0000256" key="7">
    <source>
        <dbReference type="ARBA" id="ARBA00023026"/>
    </source>
</evidence>
<evidence type="ECO:0000256" key="8">
    <source>
        <dbReference type="ARBA" id="ARBA00023277"/>
    </source>
</evidence>
<organism evidence="16 17">
    <name type="scientific">Westerdykella ornata</name>
    <dbReference type="NCBI Taxonomy" id="318751"/>
    <lineage>
        <taxon>Eukaryota</taxon>
        <taxon>Fungi</taxon>
        <taxon>Dikarya</taxon>
        <taxon>Ascomycota</taxon>
        <taxon>Pezizomycotina</taxon>
        <taxon>Dothideomycetes</taxon>
        <taxon>Pleosporomycetidae</taxon>
        <taxon>Pleosporales</taxon>
        <taxon>Sporormiaceae</taxon>
        <taxon>Westerdykella</taxon>
    </lineage>
</organism>
<keyword evidence="8" id="KW-0119">Carbohydrate metabolism</keyword>
<dbReference type="GO" id="GO:0008843">
    <property type="term" value="F:endochitinase activity"/>
    <property type="evidence" value="ECO:0007669"/>
    <property type="project" value="UniProtKB-EC"/>
</dbReference>
<accession>A0A6A6JJ04</accession>
<keyword evidence="5 12" id="KW-0378">Hydrolase</keyword>
<keyword evidence="7" id="KW-0843">Virulence</keyword>
<dbReference type="AlphaFoldDB" id="A0A6A6JJ04"/>
<evidence type="ECO:0000313" key="16">
    <source>
        <dbReference type="EMBL" id="KAF2275938.1"/>
    </source>
</evidence>
<dbReference type="Pfam" id="PF00704">
    <property type="entry name" value="Glyco_hydro_18"/>
    <property type="match status" value="1"/>
</dbReference>
<dbReference type="PANTHER" id="PTHR47700">
    <property type="entry name" value="V CHITINASE, PUTATIVE (AFU_ORTHOLOGUE AFUA_6G13720)-RELATED"/>
    <property type="match status" value="1"/>
</dbReference>
<evidence type="ECO:0000256" key="3">
    <source>
        <dbReference type="ARBA" id="ARBA00012729"/>
    </source>
</evidence>
<keyword evidence="6" id="KW-0146">Chitin degradation</keyword>
<feature type="region of interest" description="Disordered" evidence="13">
    <location>
        <begin position="1"/>
        <end position="22"/>
    </location>
</feature>
<feature type="domain" description="Chitin-binding type-1" evidence="14">
    <location>
        <begin position="7"/>
        <end position="75"/>
    </location>
</feature>
<evidence type="ECO:0000256" key="6">
    <source>
        <dbReference type="ARBA" id="ARBA00023024"/>
    </source>
</evidence>
<dbReference type="CDD" id="cd02878">
    <property type="entry name" value="GH18_zymocin_alpha"/>
    <property type="match status" value="1"/>
</dbReference>
<keyword evidence="17" id="KW-1185">Reference proteome</keyword>
<dbReference type="InterPro" id="IPR029070">
    <property type="entry name" value="Chitinase_insertion_sf"/>
</dbReference>
<evidence type="ECO:0000256" key="12">
    <source>
        <dbReference type="RuleBase" id="RU000489"/>
    </source>
</evidence>
<evidence type="ECO:0000259" key="14">
    <source>
        <dbReference type="PROSITE" id="PS50941"/>
    </source>
</evidence>
<dbReference type="InterPro" id="IPR011583">
    <property type="entry name" value="Chitinase_II/V-like_cat"/>
</dbReference>
<dbReference type="InterPro" id="IPR001579">
    <property type="entry name" value="Glyco_hydro_18_chit_AS"/>
</dbReference>
<gene>
    <name evidence="16" type="ORF">EI97DRAFT_467649</name>
</gene>
<dbReference type="PROSITE" id="PS50941">
    <property type="entry name" value="CHIT_BIND_I_2"/>
    <property type="match status" value="1"/>
</dbReference>
<dbReference type="Proteomes" id="UP000800097">
    <property type="component" value="Unassembled WGS sequence"/>
</dbReference>
<evidence type="ECO:0000256" key="11">
    <source>
        <dbReference type="PROSITE-ProRule" id="PRU00261"/>
    </source>
</evidence>
<dbReference type="SUPFAM" id="SSF54556">
    <property type="entry name" value="Chitinase insertion domain"/>
    <property type="match status" value="1"/>
</dbReference>
<comment type="catalytic activity">
    <reaction evidence="1">
        <text>Random endo-hydrolysis of N-acetyl-beta-D-glucosaminide (1-&gt;4)-beta-linkages in chitin and chitodextrins.</text>
        <dbReference type="EC" id="3.2.1.14"/>
    </reaction>
</comment>
<feature type="disulfide bond" evidence="11">
    <location>
        <begin position="37"/>
        <end position="51"/>
    </location>
</feature>
<dbReference type="InterPro" id="IPR053214">
    <property type="entry name" value="LysM12-like"/>
</dbReference>
<name>A0A6A6JJ04_WESOR</name>
<dbReference type="InterPro" id="IPR036861">
    <property type="entry name" value="Endochitinase-like_sf"/>
</dbReference>
<dbReference type="EC" id="3.2.1.14" evidence="3"/>
<proteinExistence type="inferred from homology"/>
<dbReference type="GeneID" id="54554786"/>
<feature type="disulfide bond" evidence="11">
    <location>
        <begin position="69"/>
        <end position="73"/>
    </location>
</feature>
<dbReference type="PANTHER" id="PTHR47700:SF2">
    <property type="entry name" value="CHITINASE"/>
    <property type="match status" value="1"/>
</dbReference>
<dbReference type="Gene3D" id="3.10.50.10">
    <property type="match status" value="1"/>
</dbReference>
<evidence type="ECO:0000256" key="9">
    <source>
        <dbReference type="ARBA" id="ARBA00023295"/>
    </source>
</evidence>
<dbReference type="RefSeq" id="XP_033653477.1">
    <property type="nucleotide sequence ID" value="XM_033801611.1"/>
</dbReference>
<dbReference type="Gene3D" id="3.20.20.80">
    <property type="entry name" value="Glycosidases"/>
    <property type="match status" value="1"/>
</dbReference>
<dbReference type="EMBL" id="ML986495">
    <property type="protein sequence ID" value="KAF2275938.1"/>
    <property type="molecule type" value="Genomic_DNA"/>
</dbReference>
<dbReference type="OrthoDB" id="73875at2759"/>
<dbReference type="PROSITE" id="PS51910">
    <property type="entry name" value="GH18_2"/>
    <property type="match status" value="1"/>
</dbReference>
<dbReference type="GO" id="GO:0008061">
    <property type="term" value="F:chitin binding"/>
    <property type="evidence" value="ECO:0007669"/>
    <property type="project" value="UniProtKB-UniRule"/>
</dbReference>
<evidence type="ECO:0000256" key="10">
    <source>
        <dbReference type="ARBA" id="ARBA00023326"/>
    </source>
</evidence>
<comment type="similarity">
    <text evidence="2">Belongs to the glycosyl hydrolase 18 family. Chitinase class V subfamily.</text>
</comment>
<dbReference type="GO" id="GO:0000272">
    <property type="term" value="P:polysaccharide catabolic process"/>
    <property type="evidence" value="ECO:0007669"/>
    <property type="project" value="UniProtKB-KW"/>
</dbReference>
<sequence length="907" mass="99446">MPAPIENAVCGPQKPGTPKPPTGTNLADLNPCPLNACCNVWGQCGTTADFCTKSSLGPPGTSEPGKNGCISNCGTEIVNNGQGPAQFIKIGYFEAWNKRTRACLNMDVTQIDPSYTHIHFSFGDVTSQFTVAIEDTDQFNKFIKMKGPKRVLAFGGWTASTSPSSYWIFREGVKPGNRETLATNLANFIHSNNLDGLDLDWEYPGAPDIPGIPAADPIDGAGYLELLKLLRARLPNKSLSIAAPASYWYLKQFPINEIAKVVDYIVYMTYDLHGQWDYNNQWSNPGCPKGNCLRSHVNFTETINALSMVTKAGVPSYKLILGVTSYGRAFRMTDPGCTGPMCTFVGPQSAATKGECTDTAGYIANAEIDKIIANGGRTYYDTNSQADILIYGSDWVAYMSDRTKATRIGFYKGLKFGGTSDWAVDLAKFMPEPGEQNPIALPIEEDWRKIKCSHPLARDEEASEIKRWDELKCKDVWDSGISRWNDRGSTAGGLGFVAFLSNHWGGPPEMHCGVPTYGSACGKTVECLGADLTRSPGGALILRGMQNLHDVYLNFYTGVVDAGNTVSMTLSDFSETFAPPEEEDDSLDWLFAFLGAGLGMAGGPVFEKVFTTTKFFSNPNTQQSLQEVVMTGVDMGLEKASDAIKKGSVLKPMDREIANQLSAMVMNWKELTNSTMGEFFAGDEKGITALFKMINQNKMLNAMPQSVLDMEQTTLRALYASLIPYSWKLRDSHAVLVDTGFNCDDVGSGDYKYMYPDNDKAAACVDGKKYFLLNPKGDATTCRDMGNWAVRCEEHAMTALPGFDSLGEKDKHTGRVKWGGITREDIARSILTRFDLKGNKDLDKPIDLGNEGGRSQFWEQVGNGGDIVRVPGVVQIPKCGPEEILDNWKRKTVGQKLNHIEYPCNKS</sequence>
<evidence type="ECO:0000256" key="5">
    <source>
        <dbReference type="ARBA" id="ARBA00022801"/>
    </source>
</evidence>
<comment type="caution">
    <text evidence="11">Lacks conserved residue(s) required for the propagation of feature annotation.</text>
</comment>
<keyword evidence="4 11" id="KW-0147">Chitin-binding</keyword>
<evidence type="ECO:0000313" key="17">
    <source>
        <dbReference type="Proteomes" id="UP000800097"/>
    </source>
</evidence>
<keyword evidence="9 12" id="KW-0326">Glycosidase</keyword>
<feature type="disulfide bond" evidence="11">
    <location>
        <begin position="32"/>
        <end position="44"/>
    </location>
</feature>
<keyword evidence="10" id="KW-0624">Polysaccharide degradation</keyword>
<dbReference type="SUPFAM" id="SSF51445">
    <property type="entry name" value="(Trans)glycosidases"/>
    <property type="match status" value="1"/>
</dbReference>
<dbReference type="PROSITE" id="PS01095">
    <property type="entry name" value="GH18_1"/>
    <property type="match status" value="1"/>
</dbReference>
<dbReference type="CDD" id="cd00035">
    <property type="entry name" value="ChtBD1"/>
    <property type="match status" value="1"/>
</dbReference>
<dbReference type="GO" id="GO:0006032">
    <property type="term" value="P:chitin catabolic process"/>
    <property type="evidence" value="ECO:0007669"/>
    <property type="project" value="UniProtKB-KW"/>
</dbReference>
<evidence type="ECO:0000259" key="15">
    <source>
        <dbReference type="PROSITE" id="PS51910"/>
    </source>
</evidence>
<dbReference type="InterPro" id="IPR017853">
    <property type="entry name" value="GH"/>
</dbReference>
<evidence type="ECO:0000256" key="2">
    <source>
        <dbReference type="ARBA" id="ARBA00008682"/>
    </source>
</evidence>
<reference evidence="16" key="1">
    <citation type="journal article" date="2020" name="Stud. Mycol.">
        <title>101 Dothideomycetes genomes: a test case for predicting lifestyles and emergence of pathogens.</title>
        <authorList>
            <person name="Haridas S."/>
            <person name="Albert R."/>
            <person name="Binder M."/>
            <person name="Bloem J."/>
            <person name="Labutti K."/>
            <person name="Salamov A."/>
            <person name="Andreopoulos B."/>
            <person name="Baker S."/>
            <person name="Barry K."/>
            <person name="Bills G."/>
            <person name="Bluhm B."/>
            <person name="Cannon C."/>
            <person name="Castanera R."/>
            <person name="Culley D."/>
            <person name="Daum C."/>
            <person name="Ezra D."/>
            <person name="Gonzalez J."/>
            <person name="Henrissat B."/>
            <person name="Kuo A."/>
            <person name="Liang C."/>
            <person name="Lipzen A."/>
            <person name="Lutzoni F."/>
            <person name="Magnuson J."/>
            <person name="Mondo S."/>
            <person name="Nolan M."/>
            <person name="Ohm R."/>
            <person name="Pangilinan J."/>
            <person name="Park H.-J."/>
            <person name="Ramirez L."/>
            <person name="Alfaro M."/>
            <person name="Sun H."/>
            <person name="Tritt A."/>
            <person name="Yoshinaga Y."/>
            <person name="Zwiers L.-H."/>
            <person name="Turgeon B."/>
            <person name="Goodwin S."/>
            <person name="Spatafora J."/>
            <person name="Crous P."/>
            <person name="Grigoriev I."/>
        </authorList>
    </citation>
    <scope>NUCLEOTIDE SEQUENCE</scope>
    <source>
        <strain evidence="16">CBS 379.55</strain>
    </source>
</reference>